<dbReference type="Pfam" id="PF00057">
    <property type="entry name" value="Ldl_recept_a"/>
    <property type="match status" value="2"/>
</dbReference>
<protein>
    <submittedName>
        <fullName evidence="10">Uncharacterized protein</fullName>
    </submittedName>
</protein>
<keyword evidence="3" id="KW-0812">Transmembrane</keyword>
<proteinExistence type="predicted"/>
<dbReference type="InterPro" id="IPR002172">
    <property type="entry name" value="LDrepeatLR_classA_rpt"/>
</dbReference>
<dbReference type="Gene3D" id="4.10.400.10">
    <property type="entry name" value="Low-density Lipoprotein Receptor"/>
    <property type="match status" value="3"/>
</dbReference>
<evidence type="ECO:0000256" key="7">
    <source>
        <dbReference type="ARBA" id="ARBA00023157"/>
    </source>
</evidence>
<dbReference type="SMART" id="SM00192">
    <property type="entry name" value="LDLa"/>
    <property type="match status" value="3"/>
</dbReference>
<evidence type="ECO:0000313" key="10">
    <source>
        <dbReference type="EMBL" id="KAK8730757.1"/>
    </source>
</evidence>
<evidence type="ECO:0000256" key="8">
    <source>
        <dbReference type="PROSITE-ProRule" id="PRU00124"/>
    </source>
</evidence>
<evidence type="ECO:0000256" key="9">
    <source>
        <dbReference type="SAM" id="MobiDB-lite"/>
    </source>
</evidence>
<dbReference type="AlphaFoldDB" id="A0AAW0WFD1"/>
<evidence type="ECO:0000256" key="5">
    <source>
        <dbReference type="ARBA" id="ARBA00022989"/>
    </source>
</evidence>
<feature type="non-terminal residue" evidence="10">
    <location>
        <position position="1"/>
    </location>
</feature>
<dbReference type="PRINTS" id="PR00261">
    <property type="entry name" value="LDLRECEPTOR"/>
</dbReference>
<dbReference type="SUPFAM" id="SSF57424">
    <property type="entry name" value="LDL receptor-like module"/>
    <property type="match status" value="3"/>
</dbReference>
<feature type="compositionally biased region" description="Polar residues" evidence="9">
    <location>
        <begin position="374"/>
        <end position="388"/>
    </location>
</feature>
<dbReference type="EMBL" id="JARKIK010000063">
    <property type="protein sequence ID" value="KAK8730757.1"/>
    <property type="molecule type" value="Genomic_DNA"/>
</dbReference>
<accession>A0AAW0WFD1</accession>
<dbReference type="PROSITE" id="PS50068">
    <property type="entry name" value="LDLRA_2"/>
    <property type="match status" value="2"/>
</dbReference>
<comment type="subcellular location">
    <subcellularLocation>
        <location evidence="2">Endomembrane system</location>
    </subcellularLocation>
    <subcellularLocation>
        <location evidence="1">Membrane</location>
        <topology evidence="1">Single-pass membrane protein</topology>
    </subcellularLocation>
</comment>
<sequence length="737" mass="80938">KGGTCVPFNATCDGVSHCPDGWDESGAVCGFLSCGPRELRCLEGGRCVEHHRLCDGVPDCPTSEDEDATFCTAYTSIKDMRVAKEDKQLIECLSESSVKRINCTEEEFRCPSGKCIRLLYVCNGIDDCETGDDEMPYACALVTTQVEKDDKRVHIYEENEDGIDDMLTKEDESDNEIDGIESRCVEGKLGCDEEREYDDDIMTNSFKNSIAMEIPPTVDTENMPSGRDQEIDYANTVENDVQIYDISISYSSPTTENNTLKIQEEAEGSIIERKHGEPEDKNEINNVTLAESNSERDDTPLDGVDVNIEVVIDNAPYLDLDNDELDSSSIEDYDNSLESHVLDTNLLLSARNLTNATATDNTTSVLDTPDDFDINSTTPYLTPEGTTNDTDIEYDSSSSEDYNRSDETVSLTSIDLGLSESNNTKQFPDMEPTGLDEEMLSANSEEKDEAFKEAVTTEIMTEVKILSDNDTIISEKATTVDFSGSVIPLTTTESQNSQSPETVTETESIIKAGTEASTLRSFEEVTPNVTTAATVMESTPNVLEAVSTTIVSSINSVDSIPINAEEETATNEEALTTEYSVYSSEATTTMSDTLSKDTAESITKSTSLTTEPNNWKDMSIGQKNLTILIAVHSEMNESKIPQYIIHGMDGSTYEYEIVSIVNDDDELSNEKHKSRNGGTSGRQEGKETSINDGRERADGSHGYLQGNNVSAAPRFSLSFIPLFLTLFPLSSLLLKNI</sequence>
<comment type="caution">
    <text evidence="10">The sequence shown here is derived from an EMBL/GenBank/DDBJ whole genome shotgun (WGS) entry which is preliminary data.</text>
</comment>
<keyword evidence="7 8" id="KW-1015">Disulfide bond</keyword>
<dbReference type="PROSITE" id="PS01209">
    <property type="entry name" value="LDLRA_1"/>
    <property type="match status" value="1"/>
</dbReference>
<comment type="caution">
    <text evidence="8">Lacks conserved residue(s) required for the propagation of feature annotation.</text>
</comment>
<dbReference type="GO" id="GO:0016192">
    <property type="term" value="P:vesicle-mediated transport"/>
    <property type="evidence" value="ECO:0007669"/>
    <property type="project" value="UniProtKB-ARBA"/>
</dbReference>
<evidence type="ECO:0000256" key="2">
    <source>
        <dbReference type="ARBA" id="ARBA00004308"/>
    </source>
</evidence>
<feature type="disulfide bond" evidence="8">
    <location>
        <begin position="103"/>
        <end position="115"/>
    </location>
</feature>
<reference evidence="10 11" key="1">
    <citation type="journal article" date="2024" name="BMC Genomics">
        <title>Genome assembly of redclaw crayfish (Cherax quadricarinatus) provides insights into its immune adaptation and hypoxia tolerance.</title>
        <authorList>
            <person name="Liu Z."/>
            <person name="Zheng J."/>
            <person name="Li H."/>
            <person name="Fang K."/>
            <person name="Wang S."/>
            <person name="He J."/>
            <person name="Zhou D."/>
            <person name="Weng S."/>
            <person name="Chi M."/>
            <person name="Gu Z."/>
            <person name="He J."/>
            <person name="Li F."/>
            <person name="Wang M."/>
        </authorList>
    </citation>
    <scope>NUCLEOTIDE SEQUENCE [LARGE SCALE GENOMIC DNA]</scope>
    <source>
        <strain evidence="10">ZL_2023a</strain>
    </source>
</reference>
<keyword evidence="5" id="KW-1133">Transmembrane helix</keyword>
<feature type="region of interest" description="Disordered" evidence="9">
    <location>
        <begin position="666"/>
        <end position="704"/>
    </location>
</feature>
<dbReference type="Proteomes" id="UP001445076">
    <property type="component" value="Unassembled WGS sequence"/>
</dbReference>
<dbReference type="InterPro" id="IPR023415">
    <property type="entry name" value="LDLR_class-A_CS"/>
</dbReference>
<organism evidence="10 11">
    <name type="scientific">Cherax quadricarinatus</name>
    <name type="common">Australian red claw crayfish</name>
    <dbReference type="NCBI Taxonomy" id="27406"/>
    <lineage>
        <taxon>Eukaryota</taxon>
        <taxon>Metazoa</taxon>
        <taxon>Ecdysozoa</taxon>
        <taxon>Arthropoda</taxon>
        <taxon>Crustacea</taxon>
        <taxon>Multicrustacea</taxon>
        <taxon>Malacostraca</taxon>
        <taxon>Eumalacostraca</taxon>
        <taxon>Eucarida</taxon>
        <taxon>Decapoda</taxon>
        <taxon>Pleocyemata</taxon>
        <taxon>Astacidea</taxon>
        <taxon>Parastacoidea</taxon>
        <taxon>Parastacidae</taxon>
        <taxon>Cherax</taxon>
    </lineage>
</organism>
<dbReference type="PANTHER" id="PTHR24270">
    <property type="entry name" value="LOW-DENSITY LIPOPROTEIN RECEPTOR-RELATED"/>
    <property type="match status" value="1"/>
</dbReference>
<feature type="disulfide bond" evidence="8">
    <location>
        <begin position="110"/>
        <end position="128"/>
    </location>
</feature>
<evidence type="ECO:0000313" key="11">
    <source>
        <dbReference type="Proteomes" id="UP001445076"/>
    </source>
</evidence>
<dbReference type="CDD" id="cd00112">
    <property type="entry name" value="LDLa"/>
    <property type="match status" value="3"/>
</dbReference>
<dbReference type="GO" id="GO:0005886">
    <property type="term" value="C:plasma membrane"/>
    <property type="evidence" value="ECO:0007669"/>
    <property type="project" value="TreeGrafter"/>
</dbReference>
<evidence type="ECO:0000256" key="4">
    <source>
        <dbReference type="ARBA" id="ARBA00022737"/>
    </source>
</evidence>
<feature type="compositionally biased region" description="Basic and acidic residues" evidence="9">
    <location>
        <begin position="683"/>
        <end position="699"/>
    </location>
</feature>
<keyword evidence="11" id="KW-1185">Reference proteome</keyword>
<keyword evidence="4" id="KW-0677">Repeat</keyword>
<gene>
    <name evidence="10" type="ORF">OTU49_007908</name>
</gene>
<dbReference type="InterPro" id="IPR036055">
    <property type="entry name" value="LDL_receptor-like_sf"/>
</dbReference>
<feature type="region of interest" description="Disordered" evidence="9">
    <location>
        <begin position="360"/>
        <end position="409"/>
    </location>
</feature>
<evidence type="ECO:0000256" key="1">
    <source>
        <dbReference type="ARBA" id="ARBA00004167"/>
    </source>
</evidence>
<evidence type="ECO:0000256" key="3">
    <source>
        <dbReference type="ARBA" id="ARBA00022692"/>
    </source>
</evidence>
<keyword evidence="6" id="KW-0472">Membrane</keyword>
<evidence type="ECO:0000256" key="6">
    <source>
        <dbReference type="ARBA" id="ARBA00023136"/>
    </source>
</evidence>
<dbReference type="GO" id="GO:0012505">
    <property type="term" value="C:endomembrane system"/>
    <property type="evidence" value="ECO:0007669"/>
    <property type="project" value="UniProtKB-SubCell"/>
</dbReference>
<name>A0AAW0WFD1_CHEQU</name>
<dbReference type="InterPro" id="IPR050685">
    <property type="entry name" value="LDLR"/>
</dbReference>